<feature type="region of interest" description="Disordered" evidence="5">
    <location>
        <begin position="691"/>
        <end position="740"/>
    </location>
</feature>
<dbReference type="SUPFAM" id="SSF57701">
    <property type="entry name" value="Zn2/Cys6 DNA-binding domain"/>
    <property type="match status" value="1"/>
</dbReference>
<dbReference type="PANTHER" id="PTHR31069">
    <property type="entry name" value="OLEATE-ACTIVATED TRANSCRIPTION FACTOR 1-RELATED"/>
    <property type="match status" value="1"/>
</dbReference>
<dbReference type="InterPro" id="IPR021858">
    <property type="entry name" value="Fun_TF"/>
</dbReference>
<keyword evidence="3" id="KW-0804">Transcription</keyword>
<dbReference type="GO" id="GO:0008270">
    <property type="term" value="F:zinc ion binding"/>
    <property type="evidence" value="ECO:0007669"/>
    <property type="project" value="InterPro"/>
</dbReference>
<evidence type="ECO:0000256" key="3">
    <source>
        <dbReference type="ARBA" id="ARBA00023163"/>
    </source>
</evidence>
<dbReference type="PROSITE" id="PS00463">
    <property type="entry name" value="ZN2_CY6_FUNGAL_1"/>
    <property type="match status" value="1"/>
</dbReference>
<dbReference type="CDD" id="cd00067">
    <property type="entry name" value="GAL4"/>
    <property type="match status" value="1"/>
</dbReference>
<feature type="region of interest" description="Disordered" evidence="5">
    <location>
        <begin position="627"/>
        <end position="661"/>
    </location>
</feature>
<sequence length="1080" mass="123766">MPIVNRTEPKQKPIKRRTFLGCITCRNRKVKCDGRRPRCHRCEKASKECLGYGFKLKFIDPMTISNDGSLSVIQIQVERDKSNLAKRQQLELMKFPTSQTYTTFHELDIKLEELDENKFDGNDLYAGPFGLFASDSYQNSVNHHPAIPKLNSWSSNFRQNVQLQLSGQTNLTNNLIGADVSINEKLPSLSAIIGNNKNGFDKSPPGSSISRILPLVPALELHHQRIKQQEASDLISKPVSYSSFSDKKNFGLSLNSSEIIPKPIWIHPRLEIDAILTYQTLVGSADAVTNSWDLMKRVIFAEKYNTLSELKNRIIDKMKLQQSEIDFTLKKYINEVIRALNQGEQSTVPISSFTALLRSQRVQELIRLFVKSQPSVLILSYSGCVFDTIVIPLLYKIVGEMMVFECSVGLPGDYMGKVSEHGIEFRDYCDVLKRTYCMVALSITSFSQYKVLFNEYGIYDGSLNLFRCYIAFREMSVVNLSVLIKPLILPPNNSKIHVTNSNLVHRLIKVGLIKELVLTLILAIYQDSNVDIIVNYGLLYGVLHGLKTHYQSSEKNDREMDEIWEWFRYLLIFFKSCSKIDFENYQIDEEGFEDVRSDYNLIKRFEFNDYFEQNEFNKIEIEPNACDKSRANPLSDPIDNEDSLNNDSDSEEESDDDFFEEDVKLEIPKRLAKRPNIIDKPPRSFTVRFHFSEGQGDQGDGSSEDDDNHSLDCFSGTADRENGSQQSNVPGYKTIDGNNPTCPKVAVQEEDRGGEINITGKKIGNHHTKAIASRKTNINVINAEVIHQELKERSVEVQQEIRQIRAQNFTANKNGVEVNVLTGLATSQSNMSLNEREQLSPNKGKIQVPHPSSISWETTEGRPSSIELSFGIPISLLQLIERAVKLADHKNWCLRKTIFPRNFPKFCCDLEEDLINWKLEWDLYTENRTKDGELQFHSLFHKALYHLIVSFYNTTLMFFFRLIKEIDPTLLQNHVISTITHLEQLRDLSLRSDFLKDMKLFPPFWCFFISGSDAIAPELRHRFDEVARKMFVAGNKWIGKQIMMEIWRTENLAESDGNSEISGGNSWLDVLKDWEVSGFN</sequence>
<dbReference type="EMBL" id="BDGI01000196">
    <property type="protein sequence ID" value="GAV30629.1"/>
    <property type="molecule type" value="Genomic_DNA"/>
</dbReference>
<evidence type="ECO:0000259" key="6">
    <source>
        <dbReference type="PROSITE" id="PS50048"/>
    </source>
</evidence>
<dbReference type="OrthoDB" id="3477330at2759"/>
<reference evidence="7 8" key="1">
    <citation type="submission" date="2016-08" db="EMBL/GenBank/DDBJ databases">
        <title>Whole genome shotgun sequence of Pichia membranifaciens KS47-1.</title>
        <authorList>
            <person name="Konishi M."/>
            <person name="Ishida M."/>
            <person name="Arakawa T."/>
            <person name="Kato Y."/>
            <person name="Horiuchi J."/>
        </authorList>
    </citation>
    <scope>NUCLEOTIDE SEQUENCE [LARGE SCALE GENOMIC DNA]</scope>
    <source>
        <strain evidence="7 8">KS47-1</strain>
    </source>
</reference>
<evidence type="ECO:0000256" key="1">
    <source>
        <dbReference type="ARBA" id="ARBA00023015"/>
    </source>
</evidence>
<organism evidence="7 8">
    <name type="scientific">Pichia membranifaciens</name>
    <dbReference type="NCBI Taxonomy" id="4926"/>
    <lineage>
        <taxon>Eukaryota</taxon>
        <taxon>Fungi</taxon>
        <taxon>Dikarya</taxon>
        <taxon>Ascomycota</taxon>
        <taxon>Saccharomycotina</taxon>
        <taxon>Pichiomycetes</taxon>
        <taxon>Pichiales</taxon>
        <taxon>Pichiaceae</taxon>
        <taxon>Pichia</taxon>
    </lineage>
</organism>
<dbReference type="InterPro" id="IPR036864">
    <property type="entry name" value="Zn2-C6_fun-type_DNA-bd_sf"/>
</dbReference>
<dbReference type="PROSITE" id="PS50048">
    <property type="entry name" value="ZN2_CY6_FUNGAL_2"/>
    <property type="match status" value="1"/>
</dbReference>
<feature type="compositionally biased region" description="Acidic residues" evidence="5">
    <location>
        <begin position="638"/>
        <end position="660"/>
    </location>
</feature>
<evidence type="ECO:0000313" key="7">
    <source>
        <dbReference type="EMBL" id="GAV30629.1"/>
    </source>
</evidence>
<dbReference type="GO" id="GO:0000981">
    <property type="term" value="F:DNA-binding transcription factor activity, RNA polymerase II-specific"/>
    <property type="evidence" value="ECO:0007669"/>
    <property type="project" value="InterPro"/>
</dbReference>
<proteinExistence type="predicted"/>
<keyword evidence="4" id="KW-0539">Nucleus</keyword>
<evidence type="ECO:0000256" key="5">
    <source>
        <dbReference type="SAM" id="MobiDB-lite"/>
    </source>
</evidence>
<dbReference type="SMART" id="SM00066">
    <property type="entry name" value="GAL4"/>
    <property type="match status" value="1"/>
</dbReference>
<dbReference type="Gene3D" id="4.10.240.10">
    <property type="entry name" value="Zn(2)-C6 fungal-type DNA-binding domain"/>
    <property type="match status" value="1"/>
</dbReference>
<protein>
    <recommendedName>
        <fullName evidence="6">Zn(2)-C6 fungal-type domain-containing protein</fullName>
    </recommendedName>
</protein>
<dbReference type="InterPro" id="IPR001138">
    <property type="entry name" value="Zn2Cys6_DnaBD"/>
</dbReference>
<dbReference type="PANTHER" id="PTHR31069:SF32">
    <property type="entry name" value="ARGININE METABOLISM REGULATION PROTEIN II"/>
    <property type="match status" value="1"/>
</dbReference>
<feature type="domain" description="Zn(2)-C6 fungal-type" evidence="6">
    <location>
        <begin position="21"/>
        <end position="49"/>
    </location>
</feature>
<keyword evidence="2" id="KW-0238">DNA-binding</keyword>
<comment type="caution">
    <text evidence="7">The sequence shown here is derived from an EMBL/GenBank/DDBJ whole genome shotgun (WGS) entry which is preliminary data.</text>
</comment>
<evidence type="ECO:0000256" key="4">
    <source>
        <dbReference type="ARBA" id="ARBA00023242"/>
    </source>
</evidence>
<dbReference type="Pfam" id="PF00172">
    <property type="entry name" value="Zn_clus"/>
    <property type="match status" value="1"/>
</dbReference>
<dbReference type="InterPro" id="IPR050675">
    <property type="entry name" value="OAF3"/>
</dbReference>
<dbReference type="GO" id="GO:0003677">
    <property type="term" value="F:DNA binding"/>
    <property type="evidence" value="ECO:0007669"/>
    <property type="project" value="UniProtKB-KW"/>
</dbReference>
<dbReference type="AlphaFoldDB" id="A0A1Q2YM71"/>
<keyword evidence="8" id="KW-1185">Reference proteome</keyword>
<dbReference type="Proteomes" id="UP000186136">
    <property type="component" value="Unassembled WGS sequence"/>
</dbReference>
<keyword evidence="1" id="KW-0805">Transcription regulation</keyword>
<name>A0A1Q2YM71_9ASCO</name>
<evidence type="ECO:0000313" key="8">
    <source>
        <dbReference type="Proteomes" id="UP000186136"/>
    </source>
</evidence>
<dbReference type="Pfam" id="PF11951">
    <property type="entry name" value="Fungal_trans_2"/>
    <property type="match status" value="1"/>
</dbReference>
<accession>A0A1Q2YM71</accession>
<gene>
    <name evidence="7" type="ORF">PMKS-004145</name>
</gene>
<evidence type="ECO:0000256" key="2">
    <source>
        <dbReference type="ARBA" id="ARBA00023125"/>
    </source>
</evidence>